<dbReference type="InterPro" id="IPR008523">
    <property type="entry name" value="DUF805"/>
</dbReference>
<dbReference type="Proteomes" id="UP000182062">
    <property type="component" value="Unassembled WGS sequence"/>
</dbReference>
<dbReference type="GO" id="GO:0005886">
    <property type="term" value="C:plasma membrane"/>
    <property type="evidence" value="ECO:0007669"/>
    <property type="project" value="TreeGrafter"/>
</dbReference>
<reference evidence="2 3" key="1">
    <citation type="submission" date="2016-09" db="EMBL/GenBank/DDBJ databases">
        <title>Bacillus aquimaris SAMM genome sequence reveals colonization and biosurfactant production capacities.</title>
        <authorList>
            <person name="Waghmode S.R."/>
            <person name="Suryavanshi M.V."/>
        </authorList>
    </citation>
    <scope>NUCLEOTIDE SEQUENCE [LARGE SCALE GENOMIC DNA]</scope>
    <source>
        <strain evidence="2 3">SAMM</strain>
    </source>
</reference>
<dbReference type="PANTHER" id="PTHR34980:SF2">
    <property type="entry name" value="INNER MEMBRANE PROTEIN YHAH-RELATED"/>
    <property type="match status" value="1"/>
</dbReference>
<keyword evidence="1" id="KW-1133">Transmembrane helix</keyword>
<accession>A0A1J6WL91</accession>
<feature type="transmembrane region" description="Helical" evidence="1">
    <location>
        <begin position="78"/>
        <end position="97"/>
    </location>
</feature>
<feature type="transmembrane region" description="Helical" evidence="1">
    <location>
        <begin position="24"/>
        <end position="43"/>
    </location>
</feature>
<name>A0A1J6WL91_9BACI</name>
<keyword evidence="1" id="KW-0812">Transmembrane</keyword>
<dbReference type="EMBL" id="MINN01000128">
    <property type="protein sequence ID" value="OIU68743.1"/>
    <property type="molecule type" value="Genomic_DNA"/>
</dbReference>
<evidence type="ECO:0000256" key="1">
    <source>
        <dbReference type="SAM" id="Phobius"/>
    </source>
</evidence>
<gene>
    <name evidence="2" type="ORF">BHE18_17670</name>
</gene>
<protein>
    <recommendedName>
        <fullName evidence="4">DUF805 domain-containing protein</fullName>
    </recommendedName>
</protein>
<keyword evidence="3" id="KW-1185">Reference proteome</keyword>
<proteinExistence type="predicted"/>
<organism evidence="2 3">
    <name type="scientific">Rossellomorea aquimaris</name>
    <dbReference type="NCBI Taxonomy" id="189382"/>
    <lineage>
        <taxon>Bacteria</taxon>
        <taxon>Bacillati</taxon>
        <taxon>Bacillota</taxon>
        <taxon>Bacilli</taxon>
        <taxon>Bacillales</taxon>
        <taxon>Bacillaceae</taxon>
        <taxon>Rossellomorea</taxon>
    </lineage>
</organism>
<comment type="caution">
    <text evidence="2">The sequence shown here is derived from an EMBL/GenBank/DDBJ whole genome shotgun (WGS) entry which is preliminary data.</text>
</comment>
<sequence length="119" mass="13832">MSWYLKVIKNYVNFGDRARRKEYWMFYLVNFLISMGIFVIQMAAGIDGWLNGLYSLFIFLPSLAVTIRRLHDTGRSGWWILISLIPVVGWIVILVFMCLEGESRSNKWGQNPKFGGGYL</sequence>
<evidence type="ECO:0008006" key="4">
    <source>
        <dbReference type="Google" id="ProtNLM"/>
    </source>
</evidence>
<evidence type="ECO:0000313" key="3">
    <source>
        <dbReference type="Proteomes" id="UP000182062"/>
    </source>
</evidence>
<dbReference type="OrthoDB" id="9812349at2"/>
<dbReference type="PANTHER" id="PTHR34980">
    <property type="entry name" value="INNER MEMBRANE PROTEIN-RELATED-RELATED"/>
    <property type="match status" value="1"/>
</dbReference>
<dbReference type="RefSeq" id="WP_032086215.1">
    <property type="nucleotide sequence ID" value="NZ_MINN01000128.1"/>
</dbReference>
<keyword evidence="1" id="KW-0472">Membrane</keyword>
<dbReference type="Pfam" id="PF05656">
    <property type="entry name" value="DUF805"/>
    <property type="match status" value="1"/>
</dbReference>
<dbReference type="AlphaFoldDB" id="A0A1J6WL91"/>
<evidence type="ECO:0000313" key="2">
    <source>
        <dbReference type="EMBL" id="OIU68743.1"/>
    </source>
</evidence>